<proteinExistence type="predicted"/>
<sequence>MFEILMILNKLPFHYLLLDIQSVLFVQQTIFTNCSIQRRLGDKLRDPSICPSIHPSTRQQQHQSVANPIEQPWLAFFYKQSIQQKWQPFFKMATFYQKCH</sequence>
<evidence type="ECO:0000313" key="1">
    <source>
        <dbReference type="EMBL" id="CAH1795527.1"/>
    </source>
</evidence>
<keyword evidence="2" id="KW-1185">Reference proteome</keyword>
<name>A0A8S4PPC5_OWEFU</name>
<reference evidence="1" key="1">
    <citation type="submission" date="2022-03" db="EMBL/GenBank/DDBJ databases">
        <authorList>
            <person name="Martin C."/>
        </authorList>
    </citation>
    <scope>NUCLEOTIDE SEQUENCE</scope>
</reference>
<organism evidence="1 2">
    <name type="scientific">Owenia fusiformis</name>
    <name type="common">Polychaete worm</name>
    <dbReference type="NCBI Taxonomy" id="6347"/>
    <lineage>
        <taxon>Eukaryota</taxon>
        <taxon>Metazoa</taxon>
        <taxon>Spiralia</taxon>
        <taxon>Lophotrochozoa</taxon>
        <taxon>Annelida</taxon>
        <taxon>Polychaeta</taxon>
        <taxon>Sedentaria</taxon>
        <taxon>Canalipalpata</taxon>
        <taxon>Sabellida</taxon>
        <taxon>Oweniida</taxon>
        <taxon>Oweniidae</taxon>
        <taxon>Owenia</taxon>
    </lineage>
</organism>
<evidence type="ECO:0000313" key="2">
    <source>
        <dbReference type="Proteomes" id="UP000749559"/>
    </source>
</evidence>
<dbReference type="AlphaFoldDB" id="A0A8S4PPC5"/>
<comment type="caution">
    <text evidence="1">The sequence shown here is derived from an EMBL/GenBank/DDBJ whole genome shotgun (WGS) entry which is preliminary data.</text>
</comment>
<dbReference type="EMBL" id="CAIIXF020000009">
    <property type="protein sequence ID" value="CAH1795527.1"/>
    <property type="molecule type" value="Genomic_DNA"/>
</dbReference>
<dbReference type="Proteomes" id="UP000749559">
    <property type="component" value="Unassembled WGS sequence"/>
</dbReference>
<gene>
    <name evidence="1" type="ORF">OFUS_LOCUS20058</name>
</gene>
<protein>
    <submittedName>
        <fullName evidence="1">Uncharacterized protein</fullName>
    </submittedName>
</protein>
<accession>A0A8S4PPC5</accession>